<dbReference type="PANTHER" id="PTHR43135">
    <property type="entry name" value="ALPHA-D-RIBOSE 1-METHYLPHOSPHONATE 5-TRIPHOSPHATE DIPHOSPHATASE"/>
    <property type="match status" value="1"/>
</dbReference>
<dbReference type="Gene3D" id="3.20.20.140">
    <property type="entry name" value="Metal-dependent hydrolases"/>
    <property type="match status" value="2"/>
</dbReference>
<dbReference type="Gene3D" id="2.30.40.10">
    <property type="entry name" value="Urease, subunit C, domain 1"/>
    <property type="match status" value="2"/>
</dbReference>
<dbReference type="InterPro" id="IPR032466">
    <property type="entry name" value="Metal_Hydrolase"/>
</dbReference>
<gene>
    <name evidence="2" type="ORF">CLV31_10818</name>
</gene>
<protein>
    <submittedName>
        <fullName evidence="2">Imidazolonepropionase-like amidohydrolase</fullName>
    </submittedName>
</protein>
<dbReference type="InterPro" id="IPR006680">
    <property type="entry name" value="Amidohydro-rel"/>
</dbReference>
<reference evidence="2 3" key="1">
    <citation type="submission" date="2018-06" db="EMBL/GenBank/DDBJ databases">
        <title>Genomic Encyclopedia of Archaeal and Bacterial Type Strains, Phase II (KMG-II): from individual species to whole genera.</title>
        <authorList>
            <person name="Goeker M."/>
        </authorList>
    </citation>
    <scope>NUCLEOTIDE SEQUENCE [LARGE SCALE GENOMIC DNA]</scope>
    <source>
        <strain evidence="2 3">T4</strain>
    </source>
</reference>
<dbReference type="PANTHER" id="PTHR43135:SF3">
    <property type="entry name" value="ALPHA-D-RIBOSE 1-METHYLPHOSPHONATE 5-TRIPHOSPHATE DIPHOSPHATASE"/>
    <property type="match status" value="1"/>
</dbReference>
<dbReference type="EMBL" id="QKTX01000008">
    <property type="protein sequence ID" value="PZV82825.1"/>
    <property type="molecule type" value="Genomic_DNA"/>
</dbReference>
<evidence type="ECO:0000259" key="1">
    <source>
        <dbReference type="Pfam" id="PF01979"/>
    </source>
</evidence>
<organism evidence="2 3">
    <name type="scientific">Algoriphagus aquaeductus</name>
    <dbReference type="NCBI Taxonomy" id="475299"/>
    <lineage>
        <taxon>Bacteria</taxon>
        <taxon>Pseudomonadati</taxon>
        <taxon>Bacteroidota</taxon>
        <taxon>Cytophagia</taxon>
        <taxon>Cytophagales</taxon>
        <taxon>Cyclobacteriaceae</taxon>
        <taxon>Algoriphagus</taxon>
    </lineage>
</organism>
<comment type="caution">
    <text evidence="2">The sequence shown here is derived from an EMBL/GenBank/DDBJ whole genome shotgun (WGS) entry which is preliminary data.</text>
</comment>
<evidence type="ECO:0000313" key="3">
    <source>
        <dbReference type="Proteomes" id="UP000248917"/>
    </source>
</evidence>
<evidence type="ECO:0000313" key="2">
    <source>
        <dbReference type="EMBL" id="PZV82825.1"/>
    </source>
</evidence>
<dbReference type="SUPFAM" id="SSF51556">
    <property type="entry name" value="Metallo-dependent hydrolases"/>
    <property type="match status" value="1"/>
</dbReference>
<keyword evidence="3" id="KW-1185">Reference proteome</keyword>
<dbReference type="Proteomes" id="UP000248917">
    <property type="component" value="Unassembled WGS sequence"/>
</dbReference>
<dbReference type="AlphaFoldDB" id="A0A326RQP6"/>
<dbReference type="InterPro" id="IPR051781">
    <property type="entry name" value="Metallo-dep_Hydrolase"/>
</dbReference>
<name>A0A326RQP6_9BACT</name>
<dbReference type="InterPro" id="IPR011059">
    <property type="entry name" value="Metal-dep_hydrolase_composite"/>
</dbReference>
<keyword evidence="2" id="KW-0378">Hydrolase</keyword>
<proteinExistence type="predicted"/>
<dbReference type="SUPFAM" id="SSF51338">
    <property type="entry name" value="Composite domain of metallo-dependent hydrolases"/>
    <property type="match status" value="1"/>
</dbReference>
<dbReference type="Pfam" id="PF01979">
    <property type="entry name" value="Amidohydro_1"/>
    <property type="match status" value="1"/>
</dbReference>
<sequence length="484" mass="54464">MWQKQKIHHRIGLQKGKAELKFPNLTHQAMRPIKILFSLLFLSCSFVSVFAQELVINHLNVITMLDDKVLEDHSIYVKDGVIMEIAPENEISAVGVRTLDGRGMYIFPGLAEFHGHLPNPEQYGPEFQEEVMMLYLANGVLRIRSMLGHESHLALRDRVMKGELLGPRTFVSGPSFNGNTVADPEAGRAMVRAQKAAGYDHLKLHPGLDTPKFLAIADEAKKQGIFYGGHVSLDVGLVTSVTRGYRSVEHIDGFLEAMLPDGTVIDPTVSGPFNMNLVGQVDKSRLAGLIQLCLENKTWMAPTMTLFERYFGYQPAYELRQQPEMLYLPGLLVTQWFNTKSKMEADGVLAEAKVKPYLEFRQWLFLELHKAGVSMIMSSDSPQVFNVPGFSIHREIESMSKAGMSNYEILKTGTVNPAKYMGQEGQWGVLKPGAAAEFVLVQKNPLEDLTTMQKPQAIMIQGKFIQRDELQLELNLIRQKYLRQ</sequence>
<feature type="domain" description="Amidohydrolase-related" evidence="1">
    <location>
        <begin position="105"/>
        <end position="464"/>
    </location>
</feature>
<dbReference type="GO" id="GO:0016810">
    <property type="term" value="F:hydrolase activity, acting on carbon-nitrogen (but not peptide) bonds"/>
    <property type="evidence" value="ECO:0007669"/>
    <property type="project" value="InterPro"/>
</dbReference>
<accession>A0A326RQP6</accession>